<keyword evidence="10 14" id="KW-0046">Antibiotic resistance</keyword>
<comment type="miscellaneous">
    <text evidence="14">Bacitracin is thought to be involved in the inhibition of peptidoglycan synthesis by sequestering undecaprenyl diphosphate, thereby reducing the pool of lipid carrier available.</text>
</comment>
<feature type="transmembrane region" description="Helical" evidence="14">
    <location>
        <begin position="248"/>
        <end position="265"/>
    </location>
</feature>
<dbReference type="GO" id="GO:0009252">
    <property type="term" value="P:peptidoglycan biosynthetic process"/>
    <property type="evidence" value="ECO:0007669"/>
    <property type="project" value="UniProtKB-KW"/>
</dbReference>
<evidence type="ECO:0000256" key="4">
    <source>
        <dbReference type="ARBA" id="ARBA00021581"/>
    </source>
</evidence>
<dbReference type="GO" id="GO:0008360">
    <property type="term" value="P:regulation of cell shape"/>
    <property type="evidence" value="ECO:0007669"/>
    <property type="project" value="UniProtKB-KW"/>
</dbReference>
<accession>A0A5C5X9S2</accession>
<comment type="subcellular location">
    <subcellularLocation>
        <location evidence="1 14">Cell membrane</location>
        <topology evidence="1 14">Multi-pass membrane protein</topology>
    </subcellularLocation>
</comment>
<evidence type="ECO:0000313" key="16">
    <source>
        <dbReference type="Proteomes" id="UP000316095"/>
    </source>
</evidence>
<sequence>MDIDQWFQVFLLGIVQGIAEFLPISSSGHLVIVNEFLPGEAAGGADDLALNIALHLGTLGSILVVYRKDLIHILRDFQMLISIVVATIPIVIVGFTLKDYIEAAFETPMVAACGLMVTALFLWLCDWLGKVESEPLDQPQTPDWKQSVLIGLFQAMAIVPGISRSGSTIAGGVMVGVSRISAARFSFLIAIPAISGATLLHGIDIARGESGATPIAVLVVGAIVSFFVGIGALEVLLKIVRKNRLRYFAIYCLAASWITIAYLVIKG</sequence>
<evidence type="ECO:0000256" key="1">
    <source>
        <dbReference type="ARBA" id="ARBA00004651"/>
    </source>
</evidence>
<comment type="caution">
    <text evidence="15">The sequence shown here is derived from an EMBL/GenBank/DDBJ whole genome shotgun (WGS) entry which is preliminary data.</text>
</comment>
<protein>
    <recommendedName>
        <fullName evidence="4 14">Undecaprenyl-diphosphatase</fullName>
        <ecNumber evidence="3 14">3.6.1.27</ecNumber>
    </recommendedName>
    <alternativeName>
        <fullName evidence="12 14">Bacitracin resistance protein</fullName>
    </alternativeName>
    <alternativeName>
        <fullName evidence="11 14">Undecaprenyl pyrophosphate phosphatase</fullName>
    </alternativeName>
</protein>
<evidence type="ECO:0000256" key="5">
    <source>
        <dbReference type="ARBA" id="ARBA00022475"/>
    </source>
</evidence>
<keyword evidence="16" id="KW-1185">Reference proteome</keyword>
<evidence type="ECO:0000256" key="9">
    <source>
        <dbReference type="ARBA" id="ARBA00023136"/>
    </source>
</evidence>
<comment type="catalytic activity">
    <reaction evidence="13 14">
        <text>di-trans,octa-cis-undecaprenyl diphosphate + H2O = di-trans,octa-cis-undecaprenyl phosphate + phosphate + H(+)</text>
        <dbReference type="Rhea" id="RHEA:28094"/>
        <dbReference type="ChEBI" id="CHEBI:15377"/>
        <dbReference type="ChEBI" id="CHEBI:15378"/>
        <dbReference type="ChEBI" id="CHEBI:43474"/>
        <dbReference type="ChEBI" id="CHEBI:58405"/>
        <dbReference type="ChEBI" id="CHEBI:60392"/>
        <dbReference type="EC" id="3.6.1.27"/>
    </reaction>
</comment>
<name>A0A5C5X9S2_9PLAN</name>
<evidence type="ECO:0000256" key="10">
    <source>
        <dbReference type="ARBA" id="ARBA00023251"/>
    </source>
</evidence>
<evidence type="ECO:0000256" key="11">
    <source>
        <dbReference type="ARBA" id="ARBA00032707"/>
    </source>
</evidence>
<evidence type="ECO:0000256" key="7">
    <source>
        <dbReference type="ARBA" id="ARBA00022801"/>
    </source>
</evidence>
<organism evidence="15 16">
    <name type="scientific">Rubinisphaera italica</name>
    <dbReference type="NCBI Taxonomy" id="2527969"/>
    <lineage>
        <taxon>Bacteria</taxon>
        <taxon>Pseudomonadati</taxon>
        <taxon>Planctomycetota</taxon>
        <taxon>Planctomycetia</taxon>
        <taxon>Planctomycetales</taxon>
        <taxon>Planctomycetaceae</taxon>
        <taxon>Rubinisphaera</taxon>
    </lineage>
</organism>
<keyword evidence="14" id="KW-0961">Cell wall biogenesis/degradation</keyword>
<comment type="function">
    <text evidence="14">Catalyzes the dephosphorylation of undecaprenyl diphosphate (UPP). Confers resistance to bacitracin.</text>
</comment>
<feature type="transmembrane region" description="Helical" evidence="14">
    <location>
        <begin position="78"/>
        <end position="97"/>
    </location>
</feature>
<evidence type="ECO:0000313" key="15">
    <source>
        <dbReference type="EMBL" id="TWT59449.1"/>
    </source>
</evidence>
<dbReference type="GO" id="GO:0046677">
    <property type="term" value="P:response to antibiotic"/>
    <property type="evidence" value="ECO:0007669"/>
    <property type="project" value="UniProtKB-UniRule"/>
</dbReference>
<evidence type="ECO:0000256" key="13">
    <source>
        <dbReference type="ARBA" id="ARBA00047594"/>
    </source>
</evidence>
<keyword evidence="14" id="KW-0573">Peptidoglycan synthesis</keyword>
<evidence type="ECO:0000256" key="3">
    <source>
        <dbReference type="ARBA" id="ARBA00012374"/>
    </source>
</evidence>
<dbReference type="OrthoDB" id="9808289at2"/>
<dbReference type="GO" id="GO:0005886">
    <property type="term" value="C:plasma membrane"/>
    <property type="evidence" value="ECO:0007669"/>
    <property type="project" value="UniProtKB-SubCell"/>
</dbReference>
<dbReference type="RefSeq" id="WP_146501589.1">
    <property type="nucleotide sequence ID" value="NZ_SJPG01000001.1"/>
</dbReference>
<dbReference type="Proteomes" id="UP000316095">
    <property type="component" value="Unassembled WGS sequence"/>
</dbReference>
<feature type="transmembrane region" description="Helical" evidence="14">
    <location>
        <begin position="215"/>
        <end position="236"/>
    </location>
</feature>
<evidence type="ECO:0000256" key="8">
    <source>
        <dbReference type="ARBA" id="ARBA00022989"/>
    </source>
</evidence>
<dbReference type="EMBL" id="SJPG01000001">
    <property type="protein sequence ID" value="TWT59449.1"/>
    <property type="molecule type" value="Genomic_DNA"/>
</dbReference>
<feature type="transmembrane region" description="Helical" evidence="14">
    <location>
        <begin position="48"/>
        <end position="66"/>
    </location>
</feature>
<gene>
    <name evidence="14 15" type="primary">uppP</name>
    <name evidence="15" type="ORF">Pan54_01550</name>
</gene>
<reference evidence="15 16" key="1">
    <citation type="submission" date="2019-02" db="EMBL/GenBank/DDBJ databases">
        <title>Deep-cultivation of Planctomycetes and their phenomic and genomic characterization uncovers novel biology.</title>
        <authorList>
            <person name="Wiegand S."/>
            <person name="Jogler M."/>
            <person name="Boedeker C."/>
            <person name="Pinto D."/>
            <person name="Vollmers J."/>
            <person name="Rivas-Marin E."/>
            <person name="Kohn T."/>
            <person name="Peeters S.H."/>
            <person name="Heuer A."/>
            <person name="Rast P."/>
            <person name="Oberbeckmann S."/>
            <person name="Bunk B."/>
            <person name="Jeske O."/>
            <person name="Meyerdierks A."/>
            <person name="Storesund J.E."/>
            <person name="Kallscheuer N."/>
            <person name="Luecker S."/>
            <person name="Lage O.M."/>
            <person name="Pohl T."/>
            <person name="Merkel B.J."/>
            <person name="Hornburger P."/>
            <person name="Mueller R.-W."/>
            <person name="Bruemmer F."/>
            <person name="Labrenz M."/>
            <person name="Spormann A.M."/>
            <person name="Op Den Camp H."/>
            <person name="Overmann J."/>
            <person name="Amann R."/>
            <person name="Jetten M.S.M."/>
            <person name="Mascher T."/>
            <person name="Medema M.H."/>
            <person name="Devos D.P."/>
            <person name="Kaster A.-K."/>
            <person name="Ovreas L."/>
            <person name="Rohde M."/>
            <person name="Galperin M.Y."/>
            <person name="Jogler C."/>
        </authorList>
    </citation>
    <scope>NUCLEOTIDE SEQUENCE [LARGE SCALE GENOMIC DNA]</scope>
    <source>
        <strain evidence="15 16">Pan54</strain>
    </source>
</reference>
<keyword evidence="8 14" id="KW-1133">Transmembrane helix</keyword>
<dbReference type="PANTHER" id="PTHR30622">
    <property type="entry name" value="UNDECAPRENYL-DIPHOSPHATASE"/>
    <property type="match status" value="1"/>
</dbReference>
<proteinExistence type="inferred from homology"/>
<evidence type="ECO:0000256" key="12">
    <source>
        <dbReference type="ARBA" id="ARBA00032932"/>
    </source>
</evidence>
<comment type="similarity">
    <text evidence="2 14">Belongs to the UppP family.</text>
</comment>
<keyword evidence="6 14" id="KW-0812">Transmembrane</keyword>
<dbReference type="GO" id="GO:0071555">
    <property type="term" value="P:cell wall organization"/>
    <property type="evidence" value="ECO:0007669"/>
    <property type="project" value="UniProtKB-KW"/>
</dbReference>
<evidence type="ECO:0000256" key="2">
    <source>
        <dbReference type="ARBA" id="ARBA00010621"/>
    </source>
</evidence>
<dbReference type="HAMAP" id="MF_01006">
    <property type="entry name" value="Undec_diphosphatase"/>
    <property type="match status" value="1"/>
</dbReference>
<dbReference type="GO" id="GO:0050380">
    <property type="term" value="F:undecaprenyl-diphosphatase activity"/>
    <property type="evidence" value="ECO:0007669"/>
    <property type="project" value="UniProtKB-UniRule"/>
</dbReference>
<feature type="transmembrane region" description="Helical" evidence="14">
    <location>
        <begin position="185"/>
        <end position="203"/>
    </location>
</feature>
<evidence type="ECO:0000256" key="6">
    <source>
        <dbReference type="ARBA" id="ARBA00022692"/>
    </source>
</evidence>
<feature type="transmembrane region" description="Helical" evidence="14">
    <location>
        <begin position="109"/>
        <end position="129"/>
    </location>
</feature>
<evidence type="ECO:0000256" key="14">
    <source>
        <dbReference type="HAMAP-Rule" id="MF_01006"/>
    </source>
</evidence>
<keyword evidence="9 14" id="KW-0472">Membrane</keyword>
<keyword evidence="14" id="KW-0133">Cell shape</keyword>
<dbReference type="EC" id="3.6.1.27" evidence="3 14"/>
<dbReference type="InterPro" id="IPR003824">
    <property type="entry name" value="UppP"/>
</dbReference>
<dbReference type="Pfam" id="PF02673">
    <property type="entry name" value="BacA"/>
    <property type="match status" value="1"/>
</dbReference>
<dbReference type="PANTHER" id="PTHR30622:SF4">
    <property type="entry name" value="UNDECAPRENYL-DIPHOSPHATASE"/>
    <property type="match status" value="1"/>
</dbReference>
<keyword evidence="5 14" id="KW-1003">Cell membrane</keyword>
<dbReference type="AlphaFoldDB" id="A0A5C5X9S2"/>
<keyword evidence="7 14" id="KW-0378">Hydrolase</keyword>